<proteinExistence type="predicted"/>
<dbReference type="RefSeq" id="WP_122228756.1">
    <property type="nucleotide sequence ID" value="NZ_RDQO01000002.1"/>
</dbReference>
<reference evidence="1 2" key="1">
    <citation type="submission" date="2018-10" db="EMBL/GenBank/DDBJ databases">
        <title>Draft genome of Cortibacter populi DSM10536.</title>
        <authorList>
            <person name="Bernier A.-M."/>
            <person name="Bernard K."/>
        </authorList>
    </citation>
    <scope>NUCLEOTIDE SEQUENCE [LARGE SCALE GENOMIC DNA]</scope>
    <source>
        <strain evidence="1 2">DSM 105136</strain>
    </source>
</reference>
<dbReference type="AlphaFoldDB" id="A0A3M6QW45"/>
<name>A0A3M6QW45_9BURK</name>
<comment type="caution">
    <text evidence="1">The sequence shown here is derived from an EMBL/GenBank/DDBJ whole genome shotgun (WGS) entry which is preliminary data.</text>
</comment>
<evidence type="ECO:0000313" key="2">
    <source>
        <dbReference type="Proteomes" id="UP000278006"/>
    </source>
</evidence>
<dbReference type="OrthoDB" id="8911053at2"/>
<evidence type="ECO:0000313" key="1">
    <source>
        <dbReference type="EMBL" id="RMX06809.1"/>
    </source>
</evidence>
<accession>A0A3M6QW45</accession>
<dbReference type="Proteomes" id="UP000278006">
    <property type="component" value="Unassembled WGS sequence"/>
</dbReference>
<gene>
    <name evidence="1" type="ORF">D8I35_09950</name>
</gene>
<sequence length="154" mass="16434">MTRPASLAVVLEGGLVQALLVQDWPAHVPLPCIAVVDYDTEGADDDEITHFLIGGKPEEAVCRSDVPEVYEHLTDALSPLAVLTALGDPPPDDDGEPPLALAQSVRQSILDLDARINQSEQPPTGDDYNHLYVLANCGLIDVLKALGDPTDFGE</sequence>
<organism evidence="1 2">
    <name type="scientific">Corticibacter populi</name>
    <dbReference type="NCBI Taxonomy" id="1550736"/>
    <lineage>
        <taxon>Bacteria</taxon>
        <taxon>Pseudomonadati</taxon>
        <taxon>Pseudomonadota</taxon>
        <taxon>Betaproteobacteria</taxon>
        <taxon>Burkholderiales</taxon>
        <taxon>Comamonadaceae</taxon>
        <taxon>Corticibacter</taxon>
    </lineage>
</organism>
<protein>
    <submittedName>
        <fullName evidence="1">Uncharacterized protein</fullName>
    </submittedName>
</protein>
<dbReference type="EMBL" id="RDQO01000002">
    <property type="protein sequence ID" value="RMX06809.1"/>
    <property type="molecule type" value="Genomic_DNA"/>
</dbReference>
<keyword evidence="2" id="KW-1185">Reference proteome</keyword>